<gene>
    <name evidence="2" type="ORF">STAS_11059</name>
</gene>
<name>A0A5A7PPK6_STRAF</name>
<dbReference type="EMBL" id="BKCP01004960">
    <property type="protein sequence ID" value="GER34803.1"/>
    <property type="molecule type" value="Genomic_DNA"/>
</dbReference>
<organism evidence="2 3">
    <name type="scientific">Striga asiatica</name>
    <name type="common">Asiatic witchweed</name>
    <name type="synonym">Buchnera asiatica</name>
    <dbReference type="NCBI Taxonomy" id="4170"/>
    <lineage>
        <taxon>Eukaryota</taxon>
        <taxon>Viridiplantae</taxon>
        <taxon>Streptophyta</taxon>
        <taxon>Embryophyta</taxon>
        <taxon>Tracheophyta</taxon>
        <taxon>Spermatophyta</taxon>
        <taxon>Magnoliopsida</taxon>
        <taxon>eudicotyledons</taxon>
        <taxon>Gunneridae</taxon>
        <taxon>Pentapetalae</taxon>
        <taxon>asterids</taxon>
        <taxon>lamiids</taxon>
        <taxon>Lamiales</taxon>
        <taxon>Orobanchaceae</taxon>
        <taxon>Buchnereae</taxon>
        <taxon>Striga</taxon>
    </lineage>
</organism>
<feature type="region of interest" description="Disordered" evidence="1">
    <location>
        <begin position="110"/>
        <end position="143"/>
    </location>
</feature>
<protein>
    <submittedName>
        <fullName evidence="2">RNA-binding (RRM/RBD/RNP motifs) family protein</fullName>
    </submittedName>
</protein>
<reference evidence="3" key="1">
    <citation type="journal article" date="2019" name="Curr. Biol.">
        <title>Genome Sequence of Striga asiatica Provides Insight into the Evolution of Plant Parasitism.</title>
        <authorList>
            <person name="Yoshida S."/>
            <person name="Kim S."/>
            <person name="Wafula E.K."/>
            <person name="Tanskanen J."/>
            <person name="Kim Y.M."/>
            <person name="Honaas L."/>
            <person name="Yang Z."/>
            <person name="Spallek T."/>
            <person name="Conn C.E."/>
            <person name="Ichihashi Y."/>
            <person name="Cheong K."/>
            <person name="Cui S."/>
            <person name="Der J.P."/>
            <person name="Gundlach H."/>
            <person name="Jiao Y."/>
            <person name="Hori C."/>
            <person name="Ishida J.K."/>
            <person name="Kasahara H."/>
            <person name="Kiba T."/>
            <person name="Kim M.S."/>
            <person name="Koo N."/>
            <person name="Laohavisit A."/>
            <person name="Lee Y.H."/>
            <person name="Lumba S."/>
            <person name="McCourt P."/>
            <person name="Mortimer J.C."/>
            <person name="Mutuku J.M."/>
            <person name="Nomura T."/>
            <person name="Sasaki-Sekimoto Y."/>
            <person name="Seto Y."/>
            <person name="Wang Y."/>
            <person name="Wakatake T."/>
            <person name="Sakakibara H."/>
            <person name="Demura T."/>
            <person name="Yamaguchi S."/>
            <person name="Yoneyama K."/>
            <person name="Manabe R.I."/>
            <person name="Nelson D.C."/>
            <person name="Schulman A.H."/>
            <person name="Timko M.P."/>
            <person name="dePamphilis C.W."/>
            <person name="Choi D."/>
            <person name="Shirasu K."/>
        </authorList>
    </citation>
    <scope>NUCLEOTIDE SEQUENCE [LARGE SCALE GENOMIC DNA]</scope>
    <source>
        <strain evidence="3">cv. UVA1</strain>
    </source>
</reference>
<evidence type="ECO:0000313" key="2">
    <source>
        <dbReference type="EMBL" id="GER34803.1"/>
    </source>
</evidence>
<feature type="compositionally biased region" description="Pro residues" evidence="1">
    <location>
        <begin position="133"/>
        <end position="143"/>
    </location>
</feature>
<dbReference type="Proteomes" id="UP000325081">
    <property type="component" value="Unassembled WGS sequence"/>
</dbReference>
<evidence type="ECO:0000256" key="1">
    <source>
        <dbReference type="SAM" id="MobiDB-lite"/>
    </source>
</evidence>
<sequence length="143" mass="15836">MTFDFVHMRSLNESTLKKMSNKFGVVGSRKYFLLVGLSFKPLIDDEDIEIRAICHKYGSKEMTLYVENEVGRGILVKLKLNLARSLACTIEYSKNKSEISNFSFTGNPSTAADWKNPSPPPSAHAAAGHHLHYPPPPLRSGGA</sequence>
<comment type="caution">
    <text evidence="2">The sequence shown here is derived from an EMBL/GenBank/DDBJ whole genome shotgun (WGS) entry which is preliminary data.</text>
</comment>
<proteinExistence type="predicted"/>
<keyword evidence="3" id="KW-1185">Reference proteome</keyword>
<dbReference type="AlphaFoldDB" id="A0A5A7PPK6"/>
<evidence type="ECO:0000313" key="3">
    <source>
        <dbReference type="Proteomes" id="UP000325081"/>
    </source>
</evidence>
<accession>A0A5A7PPK6</accession>